<evidence type="ECO:0000259" key="10">
    <source>
        <dbReference type="Pfam" id="PF13735"/>
    </source>
</evidence>
<comment type="similarity">
    <text evidence="8">Belongs to the tRNA nucleotidyltransferase/poly(A) polymerase family.</text>
</comment>
<dbReference type="SUPFAM" id="SSF81301">
    <property type="entry name" value="Nucleotidyltransferase"/>
    <property type="match status" value="1"/>
</dbReference>
<evidence type="ECO:0000256" key="7">
    <source>
        <dbReference type="ARBA" id="ARBA00022884"/>
    </source>
</evidence>
<dbReference type="GO" id="GO:0000049">
    <property type="term" value="F:tRNA binding"/>
    <property type="evidence" value="ECO:0007669"/>
    <property type="project" value="TreeGrafter"/>
</dbReference>
<reference evidence="11 12" key="2">
    <citation type="journal article" date="2010" name="Stand. Genomic Sci.">
        <title>Complete genome sequence of Alicyclobacillus acidocaldarius type strain (104-IA).</title>
        <authorList>
            <person name="Mavromatis K."/>
            <person name="Sikorski J."/>
            <person name="Lapidus A."/>
            <person name="Glavina Del Rio T."/>
            <person name="Copeland A."/>
            <person name="Tice H."/>
            <person name="Cheng J.F."/>
            <person name="Lucas S."/>
            <person name="Chen F."/>
            <person name="Nolan M."/>
            <person name="Bruce D."/>
            <person name="Goodwin L."/>
            <person name="Pitluck S."/>
            <person name="Ivanova N."/>
            <person name="Ovchinnikova G."/>
            <person name="Pati A."/>
            <person name="Chen A."/>
            <person name="Palaniappan K."/>
            <person name="Land M."/>
            <person name="Hauser L."/>
            <person name="Chang Y.J."/>
            <person name="Jeffries C.D."/>
            <person name="Chain P."/>
            <person name="Meincke L."/>
            <person name="Sims D."/>
            <person name="Chertkov O."/>
            <person name="Han C."/>
            <person name="Brettin T."/>
            <person name="Detter J.C."/>
            <person name="Wahrenburg C."/>
            <person name="Rohde M."/>
            <person name="Pukall R."/>
            <person name="Goker M."/>
            <person name="Bristow J."/>
            <person name="Eisen J.A."/>
            <person name="Markowitz V."/>
            <person name="Hugenholtz P."/>
            <person name="Klenk H.P."/>
            <person name="Kyrpides N.C."/>
        </authorList>
    </citation>
    <scope>NUCLEOTIDE SEQUENCE [LARGE SCALE GENOMIC DNA]</scope>
    <source>
        <strain evidence="12">ATCC 27009 / DSM 446 / BCRC 14685 / JCM 5260 / KCTC 1825 / NBRC 15652 / NCIMB 11725 / NRRL B-14509 / 104-IA</strain>
    </source>
</reference>
<evidence type="ECO:0000313" key="12">
    <source>
        <dbReference type="Proteomes" id="UP000001917"/>
    </source>
</evidence>
<evidence type="ECO:0000313" key="11">
    <source>
        <dbReference type="EMBL" id="ACV58666.1"/>
    </source>
</evidence>
<evidence type="ECO:0000256" key="1">
    <source>
        <dbReference type="ARBA" id="ARBA00001946"/>
    </source>
</evidence>
<keyword evidence="5" id="KW-0479">Metal-binding</keyword>
<keyword evidence="7 8" id="KW-0694">RNA-binding</keyword>
<dbReference type="KEGG" id="aac:Aaci_1654"/>
<dbReference type="Pfam" id="PF13735">
    <property type="entry name" value="tRNA_NucTran2_2"/>
    <property type="match status" value="1"/>
</dbReference>
<keyword evidence="3" id="KW-0819">tRNA processing</keyword>
<dbReference type="PANTHER" id="PTHR46173">
    <property type="entry name" value="CCA TRNA NUCLEOTIDYLTRANSFERASE 1, MITOCHONDRIAL"/>
    <property type="match status" value="1"/>
</dbReference>
<dbReference type="GO" id="GO:0008033">
    <property type="term" value="P:tRNA processing"/>
    <property type="evidence" value="ECO:0007669"/>
    <property type="project" value="UniProtKB-KW"/>
</dbReference>
<dbReference type="eggNOG" id="COG0617">
    <property type="taxonomic scope" value="Bacteria"/>
</dbReference>
<dbReference type="Pfam" id="PF01743">
    <property type="entry name" value="PolyA_pol"/>
    <property type="match status" value="1"/>
</dbReference>
<dbReference type="InterPro" id="IPR050264">
    <property type="entry name" value="Bact_CCA-adding_enz_type3_sf"/>
</dbReference>
<feature type="domain" description="Poly A polymerase head" evidence="9">
    <location>
        <begin position="21"/>
        <end position="141"/>
    </location>
</feature>
<reference evidence="12" key="1">
    <citation type="submission" date="2009-09" db="EMBL/GenBank/DDBJ databases">
        <title>The complete chromosome of Alicyclobacillus acidocaldarius subsp. acidocaldarius DSM 446.</title>
        <authorList>
            <consortium name="US DOE Joint Genome Institute (JGI-PGF)"/>
            <person name="Lucas S."/>
            <person name="Copeland A."/>
            <person name="Lapidus A."/>
            <person name="Glavina del Rio T."/>
            <person name="Dalin E."/>
            <person name="Tice H."/>
            <person name="Bruce D."/>
            <person name="Goodwin L."/>
            <person name="Pitluck S."/>
            <person name="Kyrpides N."/>
            <person name="Mavromatis K."/>
            <person name="Ivanova N."/>
            <person name="Ovchinnikova G."/>
            <person name="Chertkov O."/>
            <person name="Sims D."/>
            <person name="Brettin T."/>
            <person name="Detter J.C."/>
            <person name="Han C."/>
            <person name="Larimer F."/>
            <person name="Land M."/>
            <person name="Hauser L."/>
            <person name="Markowitz V."/>
            <person name="Cheng J.-F."/>
            <person name="Hugenholtz P."/>
            <person name="Woyke T."/>
            <person name="Wu D."/>
            <person name="Pukall R."/>
            <person name="Klenk H.-P."/>
            <person name="Eisen J.A."/>
        </authorList>
    </citation>
    <scope>NUCLEOTIDE SEQUENCE [LARGE SCALE GENOMIC DNA]</scope>
    <source>
        <strain evidence="12">ATCC 27009 / DSM 446 / BCRC 14685 / JCM 5260 / KCTC 1825 / NBRC 15652 / NCIMB 11725 / NRRL B-14509 / 104-IA</strain>
    </source>
</reference>
<name>C8WX44_ALIAD</name>
<dbReference type="GO" id="GO:0046872">
    <property type="term" value="F:metal ion binding"/>
    <property type="evidence" value="ECO:0007669"/>
    <property type="project" value="UniProtKB-KW"/>
</dbReference>
<dbReference type="Proteomes" id="UP000001917">
    <property type="component" value="Chromosome"/>
</dbReference>
<evidence type="ECO:0000256" key="8">
    <source>
        <dbReference type="RuleBase" id="RU003953"/>
    </source>
</evidence>
<sequence>MRIPAPAREVMEVLQNAGYAAYLVGGAVRDLLLGRTPSDLDVATSARPEDVRSLFARTLDTGIRHGTVSVWSAGCWIEVTTFRAEGPYGDGRRPDFVRFVDDVEADLARRDFTINAMALDLDGRLVDPFDGRGDLARRLLRAVGDPVARFREDGLRLVRAVRFSVQLDLTCDPATEAALAETADAIRPIALERIGRELVRLSHAPWHAHLQTLASTPLWRRRGEPLAWLEQGFPWLASQGRFSLAPPAGWPSVALWFVGVDNGPLRARRFAEALAYGKDAARRIERAVQLAQAWARGVDAASPEMLYEAGRASAEMAARMISFLARGDVFEVARWKRAIRAQPLWDRSDLALPADDLIAMGLRGKEIGECQKSLVRQILRGEIQNQPDALRREVMARRKRGDDHGPG</sequence>
<dbReference type="InterPro" id="IPR032810">
    <property type="entry name" value="CCA-adding_enz_C"/>
</dbReference>
<dbReference type="SUPFAM" id="SSF81891">
    <property type="entry name" value="Poly A polymerase C-terminal region-like"/>
    <property type="match status" value="1"/>
</dbReference>
<keyword evidence="12" id="KW-1185">Reference proteome</keyword>
<comment type="cofactor">
    <cofactor evidence="1">
        <name>Mg(2+)</name>
        <dbReference type="ChEBI" id="CHEBI:18420"/>
    </cofactor>
</comment>
<dbReference type="Gene3D" id="1.10.246.80">
    <property type="match status" value="1"/>
</dbReference>
<keyword evidence="4 11" id="KW-0548">Nucleotidyltransferase</keyword>
<dbReference type="EMBL" id="CP001727">
    <property type="protein sequence ID" value="ACV58666.1"/>
    <property type="molecule type" value="Genomic_DNA"/>
</dbReference>
<dbReference type="GO" id="GO:0004810">
    <property type="term" value="F:CCA tRNA nucleotidyltransferase activity"/>
    <property type="evidence" value="ECO:0007669"/>
    <property type="project" value="UniProtKB-EC"/>
</dbReference>
<dbReference type="InterPro" id="IPR043519">
    <property type="entry name" value="NT_sf"/>
</dbReference>
<proteinExistence type="inferred from homology"/>
<dbReference type="HOGENOM" id="CLU_015961_3_0_9"/>
<dbReference type="PANTHER" id="PTHR46173:SF1">
    <property type="entry name" value="CCA TRNA NUCLEOTIDYLTRANSFERASE 1, MITOCHONDRIAL"/>
    <property type="match status" value="1"/>
</dbReference>
<keyword evidence="2 8" id="KW-0808">Transferase</keyword>
<evidence type="ECO:0000256" key="3">
    <source>
        <dbReference type="ARBA" id="ARBA00022694"/>
    </source>
</evidence>
<dbReference type="AlphaFoldDB" id="C8WX44"/>
<dbReference type="CDD" id="cd05398">
    <property type="entry name" value="NT_ClassII-CCAase"/>
    <property type="match status" value="1"/>
</dbReference>
<dbReference type="Gene3D" id="1.10.3090.10">
    <property type="entry name" value="cca-adding enzyme, domain 2"/>
    <property type="match status" value="1"/>
</dbReference>
<protein>
    <submittedName>
        <fullName evidence="11">tRNA cytidylyltransferase</fullName>
        <ecNumber evidence="11">2.7.7.72</ecNumber>
    </submittedName>
</protein>
<dbReference type="EC" id="2.7.7.72" evidence="11"/>
<evidence type="ECO:0000256" key="4">
    <source>
        <dbReference type="ARBA" id="ARBA00022695"/>
    </source>
</evidence>
<accession>C8WX44</accession>
<keyword evidence="6" id="KW-0460">Magnesium</keyword>
<evidence type="ECO:0000259" key="9">
    <source>
        <dbReference type="Pfam" id="PF01743"/>
    </source>
</evidence>
<evidence type="ECO:0000256" key="6">
    <source>
        <dbReference type="ARBA" id="ARBA00022842"/>
    </source>
</evidence>
<dbReference type="Gene3D" id="3.30.460.10">
    <property type="entry name" value="Beta Polymerase, domain 2"/>
    <property type="match status" value="1"/>
</dbReference>
<dbReference type="STRING" id="521098.Aaci_1654"/>
<dbReference type="InterPro" id="IPR002646">
    <property type="entry name" value="PolA_pol_head_dom"/>
</dbReference>
<feature type="domain" description="CCA-adding enzyme C-terminal" evidence="10">
    <location>
        <begin position="264"/>
        <end position="392"/>
    </location>
</feature>
<evidence type="ECO:0000256" key="2">
    <source>
        <dbReference type="ARBA" id="ARBA00022679"/>
    </source>
</evidence>
<gene>
    <name evidence="11" type="ordered locus">Aaci_1654</name>
</gene>
<organism evidence="11 12">
    <name type="scientific">Alicyclobacillus acidocaldarius subsp. acidocaldarius (strain ATCC 27009 / DSM 446 / BCRC 14685 / JCM 5260 / KCTC 1825 / NBRC 15652 / NCIMB 11725 / NRRL B-14509 / 104-IA)</name>
    <name type="common">Bacillus acidocaldarius</name>
    <dbReference type="NCBI Taxonomy" id="521098"/>
    <lineage>
        <taxon>Bacteria</taxon>
        <taxon>Bacillati</taxon>
        <taxon>Bacillota</taxon>
        <taxon>Bacilli</taxon>
        <taxon>Bacillales</taxon>
        <taxon>Alicyclobacillaceae</taxon>
        <taxon>Alicyclobacillus</taxon>
    </lineage>
</organism>
<evidence type="ECO:0000256" key="5">
    <source>
        <dbReference type="ARBA" id="ARBA00022723"/>
    </source>
</evidence>